<protein>
    <submittedName>
        <fullName evidence="2">26467_t:CDS:1</fullName>
    </submittedName>
</protein>
<accession>A0A9N9CV30</accession>
<dbReference type="PANTHER" id="PTHR43157:SF31">
    <property type="entry name" value="PHOSPHATIDYLINOSITOL-GLYCAN BIOSYNTHESIS CLASS F PROTEIN"/>
    <property type="match status" value="1"/>
</dbReference>
<reference evidence="2" key="1">
    <citation type="submission" date="2021-06" db="EMBL/GenBank/DDBJ databases">
        <authorList>
            <person name="Kallberg Y."/>
            <person name="Tangrot J."/>
            <person name="Rosling A."/>
        </authorList>
    </citation>
    <scope>NUCLEOTIDE SEQUENCE</scope>
    <source>
        <strain evidence="2">MA453B</strain>
    </source>
</reference>
<evidence type="ECO:0000313" key="2">
    <source>
        <dbReference type="EMBL" id="CAG8617140.1"/>
    </source>
</evidence>
<name>A0A9N9CV30_9GLOM</name>
<dbReference type="InterPro" id="IPR002347">
    <property type="entry name" value="SDR_fam"/>
</dbReference>
<dbReference type="InterPro" id="IPR036291">
    <property type="entry name" value="NAD(P)-bd_dom_sf"/>
</dbReference>
<keyword evidence="1" id="KW-0560">Oxidoreductase</keyword>
<dbReference type="Proteomes" id="UP000789405">
    <property type="component" value="Unassembled WGS sequence"/>
</dbReference>
<dbReference type="SUPFAM" id="SSF51735">
    <property type="entry name" value="NAD(P)-binding Rossmann-fold domains"/>
    <property type="match status" value="1"/>
</dbReference>
<dbReference type="AlphaFoldDB" id="A0A9N9CV30"/>
<gene>
    <name evidence="2" type="ORF">DERYTH_LOCUS8445</name>
</gene>
<dbReference type="PRINTS" id="PR00081">
    <property type="entry name" value="GDHRDH"/>
</dbReference>
<dbReference type="EMBL" id="CAJVPY010004367">
    <property type="protein sequence ID" value="CAG8617140.1"/>
    <property type="molecule type" value="Genomic_DNA"/>
</dbReference>
<sequence>MGSSQSTIYSFDLSNKVVIITGSTDGVGKSLARIISSYNPKRLILPIRNRKKGELLLEYIKESEDGNVECIELWDMDLADLHSVKNFADKFIKEVGELHYLWNNAGTLCFTGLVKTKDNFEQQFQVNHLSHFLLTSLLLPTIKNSATSESPCKIIHTSSSAQKLGKIDFDNLNAEKSCGYGGFYSDAKLMNIIYSNELNRRLKGSNVTSTACHPGFISTNLFQNSNLRNFIMFAKSPDIGAINVMYPALDANIDEGGKYFENCKEVKPNDQALDEDLAKKLWEQSEKLLNNYNASLLK</sequence>
<proteinExistence type="predicted"/>
<dbReference type="GO" id="GO:0016491">
    <property type="term" value="F:oxidoreductase activity"/>
    <property type="evidence" value="ECO:0007669"/>
    <property type="project" value="UniProtKB-KW"/>
</dbReference>
<organism evidence="2 3">
    <name type="scientific">Dentiscutata erythropus</name>
    <dbReference type="NCBI Taxonomy" id="1348616"/>
    <lineage>
        <taxon>Eukaryota</taxon>
        <taxon>Fungi</taxon>
        <taxon>Fungi incertae sedis</taxon>
        <taxon>Mucoromycota</taxon>
        <taxon>Glomeromycotina</taxon>
        <taxon>Glomeromycetes</taxon>
        <taxon>Diversisporales</taxon>
        <taxon>Gigasporaceae</taxon>
        <taxon>Dentiscutata</taxon>
    </lineage>
</organism>
<evidence type="ECO:0000313" key="3">
    <source>
        <dbReference type="Proteomes" id="UP000789405"/>
    </source>
</evidence>
<dbReference type="Gene3D" id="3.40.50.720">
    <property type="entry name" value="NAD(P)-binding Rossmann-like Domain"/>
    <property type="match status" value="1"/>
</dbReference>
<keyword evidence="3" id="KW-1185">Reference proteome</keyword>
<dbReference type="PANTHER" id="PTHR43157">
    <property type="entry name" value="PHOSPHATIDYLINOSITOL-GLYCAN BIOSYNTHESIS CLASS F PROTEIN-RELATED"/>
    <property type="match status" value="1"/>
</dbReference>
<dbReference type="Pfam" id="PF00106">
    <property type="entry name" value="adh_short"/>
    <property type="match status" value="1"/>
</dbReference>
<dbReference type="OrthoDB" id="542013at2759"/>
<comment type="caution">
    <text evidence="2">The sequence shown here is derived from an EMBL/GenBank/DDBJ whole genome shotgun (WGS) entry which is preliminary data.</text>
</comment>
<evidence type="ECO:0000256" key="1">
    <source>
        <dbReference type="ARBA" id="ARBA00023002"/>
    </source>
</evidence>